<protein>
    <submittedName>
        <fullName evidence="4">UDP-bacillosamine synthetase</fullName>
    </submittedName>
</protein>
<evidence type="ECO:0000256" key="3">
    <source>
        <dbReference type="RuleBase" id="RU004508"/>
    </source>
</evidence>
<comment type="caution">
    <text evidence="4">The sequence shown here is derived from an EMBL/GenBank/DDBJ whole genome shotgun (WGS) entry which is preliminary data.</text>
</comment>
<gene>
    <name evidence="4" type="ORF">GPDM_02970</name>
</gene>
<evidence type="ECO:0000256" key="2">
    <source>
        <dbReference type="PIRSR" id="PIRSR000390-2"/>
    </source>
</evidence>
<evidence type="ECO:0000313" key="4">
    <source>
        <dbReference type="EMBL" id="EGA90822.1"/>
    </source>
</evidence>
<feature type="modified residue" description="N6-(pyridoxal phosphate)lysine" evidence="2">
    <location>
        <position position="202"/>
    </location>
</feature>
<keyword evidence="2 3" id="KW-0663">Pyridoxal phosphate</keyword>
<dbReference type="PIRSF" id="PIRSF000390">
    <property type="entry name" value="PLP_StrS"/>
    <property type="match status" value="1"/>
</dbReference>
<dbReference type="GO" id="GO:0008483">
    <property type="term" value="F:transaminase activity"/>
    <property type="evidence" value="ECO:0007669"/>
    <property type="project" value="TreeGrafter"/>
</dbReference>
<dbReference type="OrthoDB" id="9810913at2"/>
<dbReference type="InterPro" id="IPR000653">
    <property type="entry name" value="DegT/StrS_aminotransferase"/>
</dbReference>
<proteinExistence type="inferred from homology"/>
<dbReference type="Proteomes" id="UP000003052">
    <property type="component" value="Unassembled WGS sequence"/>
</dbReference>
<reference evidence="4 5" key="1">
    <citation type="journal article" date="2011" name="J. Bacteriol.">
        <title>The Draft Genome of Planococcus donghaensis MPA1U2 Reveals Nonsporulation Pathways Controlled by a Conserved Spo0A Regulon.</title>
        <authorList>
            <person name="Pearson M.D."/>
            <person name="Noller H.F."/>
        </authorList>
    </citation>
    <scope>NUCLEOTIDE SEQUENCE [LARGE SCALE GENOMIC DNA]</scope>
    <source>
        <strain evidence="4 5">MPA1U2</strain>
    </source>
</reference>
<accession>E7RDR6</accession>
<dbReference type="Gene3D" id="3.90.1150.10">
    <property type="entry name" value="Aspartate Aminotransferase, domain 1"/>
    <property type="match status" value="1"/>
</dbReference>
<dbReference type="SUPFAM" id="SSF53383">
    <property type="entry name" value="PLP-dependent transferases"/>
    <property type="match status" value="1"/>
</dbReference>
<name>E7RDR6_9BACL</name>
<dbReference type="InterPro" id="IPR015424">
    <property type="entry name" value="PyrdxlP-dep_Trfase"/>
</dbReference>
<evidence type="ECO:0000313" key="5">
    <source>
        <dbReference type="Proteomes" id="UP000003052"/>
    </source>
</evidence>
<comment type="similarity">
    <text evidence="3">Belongs to the DegT/DnrJ/EryC1 family.</text>
</comment>
<dbReference type="RefSeq" id="WP_008428784.1">
    <property type="nucleotide sequence ID" value="NZ_AEPB01000010.1"/>
</dbReference>
<dbReference type="eggNOG" id="COG0399">
    <property type="taxonomic scope" value="Bacteria"/>
</dbReference>
<feature type="active site" description="Proton acceptor" evidence="1">
    <location>
        <position position="202"/>
    </location>
</feature>
<dbReference type="CDD" id="cd00616">
    <property type="entry name" value="AHBA_syn"/>
    <property type="match status" value="1"/>
</dbReference>
<dbReference type="InterPro" id="IPR015421">
    <property type="entry name" value="PyrdxlP-dep_Trfase_major"/>
</dbReference>
<dbReference type="AlphaFoldDB" id="E7RDR6"/>
<dbReference type="Pfam" id="PF01041">
    <property type="entry name" value="DegT_DnrJ_EryC1"/>
    <property type="match status" value="1"/>
</dbReference>
<dbReference type="GO" id="GO:0030170">
    <property type="term" value="F:pyridoxal phosphate binding"/>
    <property type="evidence" value="ECO:0007669"/>
    <property type="project" value="TreeGrafter"/>
</dbReference>
<dbReference type="PANTHER" id="PTHR30244">
    <property type="entry name" value="TRANSAMINASE"/>
    <property type="match status" value="1"/>
</dbReference>
<dbReference type="InterPro" id="IPR015422">
    <property type="entry name" value="PyrdxlP-dep_Trfase_small"/>
</dbReference>
<dbReference type="PANTHER" id="PTHR30244:SF34">
    <property type="entry name" value="DTDP-4-AMINO-4,6-DIDEOXYGALACTOSE TRANSAMINASE"/>
    <property type="match status" value="1"/>
</dbReference>
<dbReference type="FunFam" id="3.40.640.10:FF:000077">
    <property type="entry name" value="Spore coat polysaccharide biosynthesis protein spsC"/>
    <property type="match status" value="1"/>
</dbReference>
<sequence>MKTDQIRNIPFSPPDITDEEIAEVVDTLKSGWITTGPKTKEFERRLANYIGTTKVACLNSATAAMEMTLRMLGVGEGDEVITTAYTYTATASVIHHVGAKIILVDVAPDSYEMDYIKMGKVITERTKAIIAVDIAGVMCDYNMIYKVIDNKKEIFKANNPVQELIGRPVVIADSAHGFGASRNGRNSGQAADFTCFSFHAVKNLTTAEGGAVTWRSDLGLDTEYVYKQYMLLSLHGQSKDALAKTQKGSWEYDVLLPAFKCNMTDIMASIGLKQLNRYEELKIKRRELIEMYEHGLKNTGLETLSHFCSEYISSGHLYLVRIPGINAMKRNEIMTEMAEMGISCNVHYKPLPMLTAYKNLGFDIKDFPNSLSMYENEITLPLHTLLNEKDINYIIDCFKKAIL</sequence>
<organism evidence="4 5">
    <name type="scientific">Planococcus donghaensis MPA1U2</name>
    <dbReference type="NCBI Taxonomy" id="933115"/>
    <lineage>
        <taxon>Bacteria</taxon>
        <taxon>Bacillati</taxon>
        <taxon>Bacillota</taxon>
        <taxon>Bacilli</taxon>
        <taxon>Bacillales</taxon>
        <taxon>Caryophanaceae</taxon>
        <taxon>Planococcus</taxon>
    </lineage>
</organism>
<dbReference type="GO" id="GO:0000271">
    <property type="term" value="P:polysaccharide biosynthetic process"/>
    <property type="evidence" value="ECO:0007669"/>
    <property type="project" value="TreeGrafter"/>
</dbReference>
<evidence type="ECO:0000256" key="1">
    <source>
        <dbReference type="PIRSR" id="PIRSR000390-1"/>
    </source>
</evidence>
<dbReference type="FunFam" id="3.90.1150.10:FF:000092">
    <property type="entry name" value="Capsular polysaccharide biosynthesis protein"/>
    <property type="match status" value="1"/>
</dbReference>
<dbReference type="EMBL" id="AEPB01000010">
    <property type="protein sequence ID" value="EGA90822.1"/>
    <property type="molecule type" value="Genomic_DNA"/>
</dbReference>
<dbReference type="Gene3D" id="3.40.640.10">
    <property type="entry name" value="Type I PLP-dependent aspartate aminotransferase-like (Major domain)"/>
    <property type="match status" value="1"/>
</dbReference>